<evidence type="ECO:0000313" key="1">
    <source>
        <dbReference type="EMBL" id="MBX35022.1"/>
    </source>
</evidence>
<accession>A0A2P2MXS5</accession>
<dbReference type="EMBL" id="GGEC01054538">
    <property type="protein sequence ID" value="MBX35022.1"/>
    <property type="molecule type" value="Transcribed_RNA"/>
</dbReference>
<proteinExistence type="predicted"/>
<reference evidence="1" key="1">
    <citation type="submission" date="2018-02" db="EMBL/GenBank/DDBJ databases">
        <title>Rhizophora mucronata_Transcriptome.</title>
        <authorList>
            <person name="Meera S.P."/>
            <person name="Sreeshan A."/>
            <person name="Augustine A."/>
        </authorList>
    </citation>
    <scope>NUCLEOTIDE SEQUENCE</scope>
    <source>
        <tissue evidence="1">Leaf</tissue>
    </source>
</reference>
<name>A0A2P2MXS5_RHIMU</name>
<sequence length="54" mass="6286">MLTINDRKYKRASNGHDSQCERASKTCQIGCVCVMKFFGFLSCFEKFKSLRWGE</sequence>
<dbReference type="AlphaFoldDB" id="A0A2P2MXS5"/>
<protein>
    <submittedName>
        <fullName evidence="1">Uncharacterized protein</fullName>
    </submittedName>
</protein>
<organism evidence="1">
    <name type="scientific">Rhizophora mucronata</name>
    <name type="common">Asiatic mangrove</name>
    <dbReference type="NCBI Taxonomy" id="61149"/>
    <lineage>
        <taxon>Eukaryota</taxon>
        <taxon>Viridiplantae</taxon>
        <taxon>Streptophyta</taxon>
        <taxon>Embryophyta</taxon>
        <taxon>Tracheophyta</taxon>
        <taxon>Spermatophyta</taxon>
        <taxon>Magnoliopsida</taxon>
        <taxon>eudicotyledons</taxon>
        <taxon>Gunneridae</taxon>
        <taxon>Pentapetalae</taxon>
        <taxon>rosids</taxon>
        <taxon>fabids</taxon>
        <taxon>Malpighiales</taxon>
        <taxon>Rhizophoraceae</taxon>
        <taxon>Rhizophora</taxon>
    </lineage>
</organism>